<dbReference type="InterPro" id="IPR000582">
    <property type="entry name" value="Acyl-CoA-binding_protein"/>
</dbReference>
<evidence type="ECO:0000256" key="2">
    <source>
        <dbReference type="ARBA" id="ARBA00023121"/>
    </source>
</evidence>
<feature type="transmembrane region" description="Helical" evidence="4">
    <location>
        <begin position="42"/>
        <end position="61"/>
    </location>
</feature>
<dbReference type="PANTHER" id="PTHR23310">
    <property type="entry name" value="ACYL-COA-BINDING PROTEIN, ACBP"/>
    <property type="match status" value="1"/>
</dbReference>
<keyword evidence="4" id="KW-0812">Transmembrane</keyword>
<feature type="compositionally biased region" description="Acidic residues" evidence="3">
    <location>
        <begin position="249"/>
        <end position="260"/>
    </location>
</feature>
<dbReference type="EMBL" id="JAGKQM010000003">
    <property type="protein sequence ID" value="KAH0935485.1"/>
    <property type="molecule type" value="Genomic_DNA"/>
</dbReference>
<gene>
    <name evidence="6" type="ORF">HID58_012602</name>
</gene>
<keyword evidence="4" id="KW-1133">Transmembrane helix</keyword>
<reference evidence="6 7" key="1">
    <citation type="submission" date="2021-05" db="EMBL/GenBank/DDBJ databases">
        <title>Genome Assembly of Synthetic Allotetraploid Brassica napus Reveals Homoeologous Exchanges between Subgenomes.</title>
        <authorList>
            <person name="Davis J.T."/>
        </authorList>
    </citation>
    <scope>NUCLEOTIDE SEQUENCE [LARGE SCALE GENOMIC DNA]</scope>
    <source>
        <strain evidence="7">cv. Da-Ae</strain>
        <tissue evidence="6">Seedling</tissue>
    </source>
</reference>
<accession>A0ABQ8E455</accession>
<dbReference type="SUPFAM" id="SSF47027">
    <property type="entry name" value="Acyl-CoA binding protein"/>
    <property type="match status" value="1"/>
</dbReference>
<evidence type="ECO:0000256" key="1">
    <source>
        <dbReference type="ARBA" id="ARBA00005567"/>
    </source>
</evidence>
<protein>
    <recommendedName>
        <fullName evidence="5">ACB domain-containing protein</fullName>
    </recommendedName>
</protein>
<comment type="similarity">
    <text evidence="1">Belongs to the ACBP family.</text>
</comment>
<evidence type="ECO:0000256" key="3">
    <source>
        <dbReference type="SAM" id="MobiDB-lite"/>
    </source>
</evidence>
<dbReference type="PANTHER" id="PTHR23310:SF112">
    <property type="entry name" value="GENOME ASSEMBLY, CHROMOSOME: A03"/>
    <property type="match status" value="1"/>
</dbReference>
<dbReference type="PROSITE" id="PS51228">
    <property type="entry name" value="ACB_2"/>
    <property type="match status" value="1"/>
</dbReference>
<dbReference type="Pfam" id="PF00887">
    <property type="entry name" value="ACBP"/>
    <property type="match status" value="1"/>
</dbReference>
<keyword evidence="4" id="KW-0472">Membrane</keyword>
<feature type="region of interest" description="Disordered" evidence="3">
    <location>
        <begin position="377"/>
        <end position="401"/>
    </location>
</feature>
<dbReference type="Gene3D" id="1.20.80.10">
    <property type="match status" value="1"/>
</dbReference>
<dbReference type="PRINTS" id="PR00689">
    <property type="entry name" value="ACOABINDINGP"/>
</dbReference>
<evidence type="ECO:0000313" key="7">
    <source>
        <dbReference type="Proteomes" id="UP000824890"/>
    </source>
</evidence>
<dbReference type="InterPro" id="IPR014352">
    <property type="entry name" value="FERM/acyl-CoA-bd_prot_sf"/>
</dbReference>
<organism evidence="6 7">
    <name type="scientific">Brassica napus</name>
    <name type="common">Rape</name>
    <dbReference type="NCBI Taxonomy" id="3708"/>
    <lineage>
        <taxon>Eukaryota</taxon>
        <taxon>Viridiplantae</taxon>
        <taxon>Streptophyta</taxon>
        <taxon>Embryophyta</taxon>
        <taxon>Tracheophyta</taxon>
        <taxon>Spermatophyta</taxon>
        <taxon>Magnoliopsida</taxon>
        <taxon>eudicotyledons</taxon>
        <taxon>Gunneridae</taxon>
        <taxon>Pentapetalae</taxon>
        <taxon>rosids</taxon>
        <taxon>malvids</taxon>
        <taxon>Brassicales</taxon>
        <taxon>Brassicaceae</taxon>
        <taxon>Brassiceae</taxon>
        <taxon>Brassica</taxon>
    </lineage>
</organism>
<comment type="caution">
    <text evidence="6">The sequence shown here is derived from an EMBL/GenBank/DDBJ whole genome shotgun (WGS) entry which is preliminary data.</text>
</comment>
<feature type="domain" description="ACB" evidence="5">
    <location>
        <begin position="279"/>
        <end position="366"/>
    </location>
</feature>
<keyword evidence="2" id="KW-0446">Lipid-binding</keyword>
<sequence length="401" mass="43656">MHKEPGATWAKGISVNRNSQVSIDSNPKYLCFTLLSHPIMEFFLEMLLTAVVAVLFSFLVAKLVSVSMVGNSGGVVNDQAEETEIGVVAVEEELCSGLKVDAPVVQSERRLGAVVVDENVERVDRFGSEADRVVDEVKEGTKGEDWVVTSDESSAAGSPENVIAEEMMVCGEDKQRDSAEELILRTVGAESTASVSLENVRAEEIMIGGEEVRSEEDVISEEVVVTESVEVSVEESNTVEETEHKMELNTEEGEQNEEKEELSIVEDDDDWEGIERSELEKAFAATSSLLEVSGKAEEVGDEVKMELYGLYKIATEGSCRETQPMAIMVSARAKWNAWQKLGNMSQEEAMEKYLALVSKEIPGLMNTVGKIPVLPPNSGSLEDPTTLGTTGVAFSKNGKTN</sequence>
<feature type="region of interest" description="Disordered" evidence="3">
    <location>
        <begin position="236"/>
        <end position="260"/>
    </location>
</feature>
<proteinExistence type="inferred from homology"/>
<dbReference type="Proteomes" id="UP000824890">
    <property type="component" value="Unassembled WGS sequence"/>
</dbReference>
<evidence type="ECO:0000313" key="6">
    <source>
        <dbReference type="EMBL" id="KAH0935485.1"/>
    </source>
</evidence>
<keyword evidence="7" id="KW-1185">Reference proteome</keyword>
<name>A0ABQ8E455_BRANA</name>
<evidence type="ECO:0000259" key="5">
    <source>
        <dbReference type="PROSITE" id="PS51228"/>
    </source>
</evidence>
<evidence type="ECO:0000256" key="4">
    <source>
        <dbReference type="SAM" id="Phobius"/>
    </source>
</evidence>
<dbReference type="InterPro" id="IPR035984">
    <property type="entry name" value="Acyl-CoA-binding_sf"/>
</dbReference>